<dbReference type="SUPFAM" id="SSF64167">
    <property type="entry name" value="SurE-like"/>
    <property type="match status" value="1"/>
</dbReference>
<accession>A0ABQ8UWZ5</accession>
<reference evidence="6" key="1">
    <citation type="submission" date="2022-08" db="EMBL/GenBank/DDBJ databases">
        <title>A Global Phylogenomic Analysis of the Shiitake Genus Lentinula.</title>
        <authorList>
            <consortium name="DOE Joint Genome Institute"/>
            <person name="Sierra-Patev S."/>
            <person name="Min B."/>
            <person name="Naranjo-Ortiz M."/>
            <person name="Looney B."/>
            <person name="Konkel Z."/>
            <person name="Slot J.C."/>
            <person name="Sakamoto Y."/>
            <person name="Steenwyk J.L."/>
            <person name="Rokas A."/>
            <person name="Carro J."/>
            <person name="Camarero S."/>
            <person name="Ferreira P."/>
            <person name="Molpeceres G."/>
            <person name="Ruiz-Duenas F.J."/>
            <person name="Serrano A."/>
            <person name="Henrissat B."/>
            <person name="Drula E."/>
            <person name="Hughes K.W."/>
            <person name="Mata J.L."/>
            <person name="Ishikawa N.K."/>
            <person name="Vargas-Isla R."/>
            <person name="Ushijima S."/>
            <person name="Smith C.A."/>
            <person name="Ahrendt S."/>
            <person name="Andreopoulos W."/>
            <person name="He G."/>
            <person name="Labutti K."/>
            <person name="Lipzen A."/>
            <person name="Ng V."/>
            <person name="Riley R."/>
            <person name="Sandor L."/>
            <person name="Barry K."/>
            <person name="Martinez A.T."/>
            <person name="Xiao Y."/>
            <person name="Gibbons J.G."/>
            <person name="Terashima K."/>
            <person name="Grigoriev I.V."/>
            <person name="Hibbett D.S."/>
        </authorList>
    </citation>
    <scope>NUCLEOTIDE SEQUENCE</scope>
    <source>
        <strain evidence="6">RHP3577 ss4</strain>
    </source>
</reference>
<comment type="similarity">
    <text evidence="1">Belongs to the SurE nucleotidase family.</text>
</comment>
<feature type="signal peptide" evidence="4">
    <location>
        <begin position="1"/>
        <end position="23"/>
    </location>
</feature>
<comment type="caution">
    <text evidence="6">The sequence shown here is derived from an EMBL/GenBank/DDBJ whole genome shotgun (WGS) entry which is preliminary data.</text>
</comment>
<keyword evidence="3" id="KW-0378">Hydrolase</keyword>
<feature type="chain" id="PRO_5047088134" evidence="4">
    <location>
        <begin position="24"/>
        <end position="310"/>
    </location>
</feature>
<evidence type="ECO:0000256" key="4">
    <source>
        <dbReference type="SAM" id="SignalP"/>
    </source>
</evidence>
<dbReference type="InterPro" id="IPR036523">
    <property type="entry name" value="SurE-like_sf"/>
</dbReference>
<evidence type="ECO:0000313" key="7">
    <source>
        <dbReference type="Proteomes" id="UP001150217"/>
    </source>
</evidence>
<evidence type="ECO:0000256" key="2">
    <source>
        <dbReference type="ARBA" id="ARBA00022723"/>
    </source>
</evidence>
<evidence type="ECO:0000313" key="6">
    <source>
        <dbReference type="EMBL" id="KAJ4464382.1"/>
    </source>
</evidence>
<dbReference type="PANTHER" id="PTHR30457:SF0">
    <property type="entry name" value="PHOSPHATASE, PUTATIVE (AFU_ORTHOLOGUE AFUA_4G01070)-RELATED"/>
    <property type="match status" value="1"/>
</dbReference>
<keyword evidence="2" id="KW-0479">Metal-binding</keyword>
<keyword evidence="7" id="KW-1185">Reference proteome</keyword>
<evidence type="ECO:0000256" key="3">
    <source>
        <dbReference type="ARBA" id="ARBA00022801"/>
    </source>
</evidence>
<keyword evidence="4" id="KW-0732">Signal</keyword>
<organism evidence="6 7">
    <name type="scientific">Lentinula lateritia</name>
    <dbReference type="NCBI Taxonomy" id="40482"/>
    <lineage>
        <taxon>Eukaryota</taxon>
        <taxon>Fungi</taxon>
        <taxon>Dikarya</taxon>
        <taxon>Basidiomycota</taxon>
        <taxon>Agaricomycotina</taxon>
        <taxon>Agaricomycetes</taxon>
        <taxon>Agaricomycetidae</taxon>
        <taxon>Agaricales</taxon>
        <taxon>Marasmiineae</taxon>
        <taxon>Omphalotaceae</taxon>
        <taxon>Lentinula</taxon>
    </lineage>
</organism>
<dbReference type="InterPro" id="IPR030048">
    <property type="entry name" value="SurE"/>
</dbReference>
<sequence>MQLPMLLFSTLLVFIHTFPLVRGQTKILIGNDDGWAVAIIRAQFNALANAGYDVILSCPAINLSGTGSLSLPPTIVLIPCEFDTCPILSPAEGFNASDPRINYVNSFPVDAINFGINTLAPELLGGAPDFVHMLSVDNLAVLLTSGTIGAASAAAKAGIPSAAFSGSSDSLSQVSYTTLDSDPTSTNTNASNIYATLTLKFLDALLSDIIPGPILPPGISLNVNYPAITNCPNEADYQFVMTRLVADSSATDVETCGTTQLPAESDVVALEGCFASVSVFDASTLLDVDAATQEAVLNRLSVFLKCAPSA</sequence>
<name>A0ABQ8UWZ5_9AGAR</name>
<proteinExistence type="inferred from homology"/>
<gene>
    <name evidence="6" type="ORF">C8R41DRAFT_128130</name>
</gene>
<dbReference type="PANTHER" id="PTHR30457">
    <property type="entry name" value="5'-NUCLEOTIDASE SURE"/>
    <property type="match status" value="1"/>
</dbReference>
<dbReference type="Gene3D" id="3.40.1210.10">
    <property type="entry name" value="Survival protein SurE-like phosphatase/nucleotidase"/>
    <property type="match status" value="1"/>
</dbReference>
<dbReference type="Pfam" id="PF01975">
    <property type="entry name" value="SurE"/>
    <property type="match status" value="1"/>
</dbReference>
<feature type="domain" description="Survival protein SurE-like phosphatase/nucleotidase" evidence="5">
    <location>
        <begin position="27"/>
        <end position="246"/>
    </location>
</feature>
<dbReference type="EMBL" id="JANVFT010000141">
    <property type="protein sequence ID" value="KAJ4464382.1"/>
    <property type="molecule type" value="Genomic_DNA"/>
</dbReference>
<protein>
    <submittedName>
        <fullName evidence="6">Survival protein sure-like phosphatase/nucleotidase</fullName>
    </submittedName>
</protein>
<dbReference type="InterPro" id="IPR002828">
    <property type="entry name" value="SurE-like_Pase/nucleotidase"/>
</dbReference>
<dbReference type="Proteomes" id="UP001150217">
    <property type="component" value="Unassembled WGS sequence"/>
</dbReference>
<evidence type="ECO:0000259" key="5">
    <source>
        <dbReference type="Pfam" id="PF01975"/>
    </source>
</evidence>
<evidence type="ECO:0000256" key="1">
    <source>
        <dbReference type="ARBA" id="ARBA00011062"/>
    </source>
</evidence>